<dbReference type="InterPro" id="IPR000483">
    <property type="entry name" value="Cys-rich_flank_reg_C"/>
</dbReference>
<evidence type="ECO:0000256" key="8">
    <source>
        <dbReference type="ARBA" id="ARBA00023084"/>
    </source>
</evidence>
<dbReference type="Ensembl" id="ENSORLT00015022113.1">
    <property type="protein sequence ID" value="ENSORLP00015014290.1"/>
    <property type="gene ID" value="ENSORLG00015015214.1"/>
</dbReference>
<dbReference type="GO" id="GO:0016020">
    <property type="term" value="C:membrane"/>
    <property type="evidence" value="ECO:0007669"/>
    <property type="project" value="UniProtKB-SubCell"/>
</dbReference>
<organism evidence="14 15">
    <name type="scientific">Oryzias latipes</name>
    <name type="common">Japanese rice fish</name>
    <name type="synonym">Japanese killifish</name>
    <dbReference type="NCBI Taxonomy" id="8090"/>
    <lineage>
        <taxon>Eukaryota</taxon>
        <taxon>Metazoa</taxon>
        <taxon>Chordata</taxon>
        <taxon>Craniata</taxon>
        <taxon>Vertebrata</taxon>
        <taxon>Euteleostomi</taxon>
        <taxon>Actinopterygii</taxon>
        <taxon>Neopterygii</taxon>
        <taxon>Teleostei</taxon>
        <taxon>Neoteleostei</taxon>
        <taxon>Acanthomorphata</taxon>
        <taxon>Ovalentaria</taxon>
        <taxon>Atherinomorphae</taxon>
        <taxon>Beloniformes</taxon>
        <taxon>Adrianichthyidae</taxon>
        <taxon>Oryziinae</taxon>
        <taxon>Oryzias</taxon>
    </lineage>
</organism>
<evidence type="ECO:0000256" key="7">
    <source>
        <dbReference type="ARBA" id="ARBA00022989"/>
    </source>
</evidence>
<evidence type="ECO:0000256" key="9">
    <source>
        <dbReference type="ARBA" id="ARBA00023136"/>
    </source>
</evidence>
<evidence type="ECO:0000256" key="11">
    <source>
        <dbReference type="SAM" id="Phobius"/>
    </source>
</evidence>
<proteinExistence type="predicted"/>
<dbReference type="PANTHER" id="PTHR22650:SF7">
    <property type="entry name" value="PLATELET GLYCOPROTEIN IB BETA CHAIN"/>
    <property type="match status" value="1"/>
</dbReference>
<keyword evidence="5" id="KW-0732">Signal</keyword>
<evidence type="ECO:0000256" key="2">
    <source>
        <dbReference type="ARBA" id="ARBA00022614"/>
    </source>
</evidence>
<dbReference type="GO" id="GO:0007155">
    <property type="term" value="P:cell adhesion"/>
    <property type="evidence" value="ECO:0007669"/>
    <property type="project" value="UniProtKB-KW"/>
</dbReference>
<dbReference type="InterPro" id="IPR052313">
    <property type="entry name" value="GPIb-IX-V_Complex"/>
</dbReference>
<evidence type="ECO:0000256" key="6">
    <source>
        <dbReference type="ARBA" id="ARBA00022889"/>
    </source>
</evidence>
<keyword evidence="3 11" id="KW-0812">Transmembrane</keyword>
<evidence type="ECO:0000259" key="13">
    <source>
        <dbReference type="SMART" id="SM00082"/>
    </source>
</evidence>
<keyword evidence="4" id="KW-0356">Hemostasis</keyword>
<dbReference type="GO" id="GO:0007596">
    <property type="term" value="P:blood coagulation"/>
    <property type="evidence" value="ECO:0007669"/>
    <property type="project" value="UniProtKB-KW"/>
</dbReference>
<keyword evidence="7 11" id="KW-1133">Transmembrane helix</keyword>
<name>A0A3P9I2R7_ORYLA</name>
<keyword evidence="10" id="KW-1015">Disulfide bond</keyword>
<comment type="subcellular location">
    <subcellularLocation>
        <location evidence="1">Membrane</location>
        <topology evidence="1">Single-pass type I membrane protein</topology>
    </subcellularLocation>
</comment>
<keyword evidence="8" id="KW-0094">Blood coagulation</keyword>
<feature type="transmembrane region" description="Helical" evidence="11">
    <location>
        <begin position="186"/>
        <end position="212"/>
    </location>
</feature>
<dbReference type="Gene3D" id="3.80.10.10">
    <property type="entry name" value="Ribonuclease Inhibitor"/>
    <property type="match status" value="1"/>
</dbReference>
<evidence type="ECO:0000313" key="15">
    <source>
        <dbReference type="Proteomes" id="UP000265200"/>
    </source>
</evidence>
<dbReference type="PANTHER" id="PTHR22650">
    <property type="entry name" value="GLYCOPROTEIN IB BETA"/>
    <property type="match status" value="1"/>
</dbReference>
<dbReference type="SUPFAM" id="SSF52058">
    <property type="entry name" value="L domain-like"/>
    <property type="match status" value="1"/>
</dbReference>
<keyword evidence="6" id="KW-0130">Cell adhesion</keyword>
<evidence type="ECO:0000256" key="3">
    <source>
        <dbReference type="ARBA" id="ARBA00022692"/>
    </source>
</evidence>
<accession>A0A3P9I2R7</accession>
<dbReference type="SMART" id="SM00013">
    <property type="entry name" value="LRRNT"/>
    <property type="match status" value="1"/>
</dbReference>
<evidence type="ECO:0000256" key="10">
    <source>
        <dbReference type="ARBA" id="ARBA00023157"/>
    </source>
</evidence>
<evidence type="ECO:0000313" key="14">
    <source>
        <dbReference type="Ensembl" id="ENSORLP00015014290.1"/>
    </source>
</evidence>
<dbReference type="SMART" id="SM00082">
    <property type="entry name" value="LRRCT"/>
    <property type="match status" value="1"/>
</dbReference>
<reference evidence="14 15" key="2">
    <citation type="submission" date="2017-04" db="EMBL/GenBank/DDBJ databases">
        <title>CpG methylation of centromeres and impact of large insertions on vertebrate speciation.</title>
        <authorList>
            <person name="Ichikawa K."/>
            <person name="Yoshimura J."/>
            <person name="Morishita S."/>
        </authorList>
    </citation>
    <scope>NUCLEOTIDE SEQUENCE</scope>
    <source>
        <strain evidence="14 15">HSOK</strain>
    </source>
</reference>
<evidence type="ECO:0000256" key="4">
    <source>
        <dbReference type="ARBA" id="ARBA00022696"/>
    </source>
</evidence>
<feature type="domain" description="LRRNT" evidence="12">
    <location>
        <begin position="62"/>
        <end position="96"/>
    </location>
</feature>
<feature type="domain" description="LRRCT" evidence="13">
    <location>
        <begin position="126"/>
        <end position="180"/>
    </location>
</feature>
<reference evidence="14" key="4">
    <citation type="submission" date="2025-09" db="UniProtKB">
        <authorList>
            <consortium name="Ensembl"/>
        </authorList>
    </citation>
    <scope>IDENTIFICATION</scope>
    <source>
        <strain evidence="14">HSOK</strain>
    </source>
</reference>
<evidence type="ECO:0000256" key="1">
    <source>
        <dbReference type="ARBA" id="ARBA00004479"/>
    </source>
</evidence>
<evidence type="ECO:0000259" key="12">
    <source>
        <dbReference type="SMART" id="SM00013"/>
    </source>
</evidence>
<sequence length="249" mass="27675">MFVCAHNLTATFISKSQLAVKHSSSPHTLRRIEDLQRKRLVTMARFLLLYSLLLFGGQRSSACPEPCSCRGGQVDCSSRSLTSSSMPTIFPAGATELLLHDNLITTLPNGLLDGLSSLRSVSLQGNPWLCDCGVLYLRAWLRRHSADLMAHVGVNCSSPPSLKGRLVAYLTEEEVLDSCQYWYCNLAFASFICLFVFVAAQAALLVALIIFLKRFERLSKEARRTTEEILAVGESPRENEYEHLKDSSI</sequence>
<keyword evidence="9 11" id="KW-0472">Membrane</keyword>
<dbReference type="InterPro" id="IPR000372">
    <property type="entry name" value="LRRNT"/>
</dbReference>
<reference evidence="14" key="3">
    <citation type="submission" date="2025-08" db="UniProtKB">
        <authorList>
            <consortium name="Ensembl"/>
        </authorList>
    </citation>
    <scope>IDENTIFICATION</scope>
    <source>
        <strain evidence="14">HSOK</strain>
    </source>
</reference>
<reference key="1">
    <citation type="journal article" date="2007" name="Nature">
        <title>The medaka draft genome and insights into vertebrate genome evolution.</title>
        <authorList>
            <person name="Kasahara M."/>
            <person name="Naruse K."/>
            <person name="Sasaki S."/>
            <person name="Nakatani Y."/>
            <person name="Qu W."/>
            <person name="Ahsan B."/>
            <person name="Yamada T."/>
            <person name="Nagayasu Y."/>
            <person name="Doi K."/>
            <person name="Kasai Y."/>
            <person name="Jindo T."/>
            <person name="Kobayashi D."/>
            <person name="Shimada A."/>
            <person name="Toyoda A."/>
            <person name="Kuroki Y."/>
            <person name="Fujiyama A."/>
            <person name="Sasaki T."/>
            <person name="Shimizu A."/>
            <person name="Asakawa S."/>
            <person name="Shimizu N."/>
            <person name="Hashimoto S."/>
            <person name="Yang J."/>
            <person name="Lee Y."/>
            <person name="Matsushima K."/>
            <person name="Sugano S."/>
            <person name="Sakaizumi M."/>
            <person name="Narita T."/>
            <person name="Ohishi K."/>
            <person name="Haga S."/>
            <person name="Ohta F."/>
            <person name="Nomoto H."/>
            <person name="Nogata K."/>
            <person name="Morishita T."/>
            <person name="Endo T."/>
            <person name="Shin-I T."/>
            <person name="Takeda H."/>
            <person name="Morishita S."/>
            <person name="Kohara Y."/>
        </authorList>
    </citation>
    <scope>NUCLEOTIDE SEQUENCE [LARGE SCALE GENOMIC DNA]</scope>
    <source>
        <strain>Hd-rR</strain>
    </source>
</reference>
<dbReference type="InterPro" id="IPR032675">
    <property type="entry name" value="LRR_dom_sf"/>
</dbReference>
<dbReference type="AlphaFoldDB" id="A0A3P9I2R7"/>
<dbReference type="Proteomes" id="UP000265200">
    <property type="component" value="Chromosome 9"/>
</dbReference>
<evidence type="ECO:0000256" key="5">
    <source>
        <dbReference type="ARBA" id="ARBA00022729"/>
    </source>
</evidence>
<keyword evidence="2" id="KW-0433">Leucine-rich repeat</keyword>
<protein>
    <submittedName>
        <fullName evidence="14">Glycoprotein Ib platelet subunit beta</fullName>
    </submittedName>
</protein>